<name>A0A210PFV9_MIZYE</name>
<keyword evidence="2 4" id="KW-0560">Oxidoreductase</keyword>
<accession>A0A210PFV9</accession>
<dbReference type="Pfam" id="PF00171">
    <property type="entry name" value="Aldedh"/>
    <property type="match status" value="1"/>
</dbReference>
<dbReference type="PANTHER" id="PTHR43570">
    <property type="entry name" value="ALDEHYDE DEHYDROGENASE"/>
    <property type="match status" value="1"/>
</dbReference>
<evidence type="ECO:0000256" key="5">
    <source>
        <dbReference type="PIRSR" id="PIRSR036492-1"/>
    </source>
</evidence>
<dbReference type="Gene3D" id="3.40.605.10">
    <property type="entry name" value="Aldehyde Dehydrogenase, Chain A, domain 1"/>
    <property type="match status" value="1"/>
</dbReference>
<dbReference type="AlphaFoldDB" id="A0A210PFV9"/>
<comment type="similarity">
    <text evidence="1 4 7">Belongs to the aldehyde dehydrogenase family.</text>
</comment>
<dbReference type="STRING" id="6573.A0A210PFV9"/>
<evidence type="ECO:0000256" key="8">
    <source>
        <dbReference type="SAM" id="Phobius"/>
    </source>
</evidence>
<evidence type="ECO:0000256" key="2">
    <source>
        <dbReference type="ARBA" id="ARBA00023002"/>
    </source>
</evidence>
<evidence type="ECO:0000256" key="7">
    <source>
        <dbReference type="RuleBase" id="RU003345"/>
    </source>
</evidence>
<evidence type="ECO:0000313" key="10">
    <source>
        <dbReference type="EMBL" id="OWF35380.1"/>
    </source>
</evidence>
<dbReference type="FunFam" id="3.40.605.10:FF:000004">
    <property type="entry name" value="Aldehyde dehydrogenase"/>
    <property type="match status" value="1"/>
</dbReference>
<dbReference type="GO" id="GO:0004029">
    <property type="term" value="F:aldehyde dehydrogenase (NAD+) activity"/>
    <property type="evidence" value="ECO:0007669"/>
    <property type="project" value="TreeGrafter"/>
</dbReference>
<dbReference type="SUPFAM" id="SSF53720">
    <property type="entry name" value="ALDH-like"/>
    <property type="match status" value="1"/>
</dbReference>
<dbReference type="PANTHER" id="PTHR43570:SF16">
    <property type="entry name" value="ALDEHYDE DEHYDROGENASE TYPE III, ISOFORM Q"/>
    <property type="match status" value="1"/>
</dbReference>
<feature type="active site" evidence="5 6">
    <location>
        <position position="210"/>
    </location>
</feature>
<evidence type="ECO:0000256" key="4">
    <source>
        <dbReference type="PIRNR" id="PIRNR036492"/>
    </source>
</evidence>
<dbReference type="InterPro" id="IPR015590">
    <property type="entry name" value="Aldehyde_DH_dom"/>
</dbReference>
<keyword evidence="11" id="KW-1185">Reference proteome</keyword>
<protein>
    <recommendedName>
        <fullName evidence="4">Aldehyde dehydrogenase</fullName>
    </recommendedName>
</protein>
<feature type="active site" evidence="5">
    <location>
        <position position="244"/>
    </location>
</feature>
<dbReference type="OrthoDB" id="440325at2759"/>
<dbReference type="InterPro" id="IPR029510">
    <property type="entry name" value="Ald_DH_CS_GLU"/>
</dbReference>
<dbReference type="Gene3D" id="3.40.309.10">
    <property type="entry name" value="Aldehyde Dehydrogenase, Chain A, domain 2"/>
    <property type="match status" value="1"/>
</dbReference>
<organism evidence="10 11">
    <name type="scientific">Mizuhopecten yessoensis</name>
    <name type="common">Japanese scallop</name>
    <name type="synonym">Patinopecten yessoensis</name>
    <dbReference type="NCBI Taxonomy" id="6573"/>
    <lineage>
        <taxon>Eukaryota</taxon>
        <taxon>Metazoa</taxon>
        <taxon>Spiralia</taxon>
        <taxon>Lophotrochozoa</taxon>
        <taxon>Mollusca</taxon>
        <taxon>Bivalvia</taxon>
        <taxon>Autobranchia</taxon>
        <taxon>Pteriomorphia</taxon>
        <taxon>Pectinida</taxon>
        <taxon>Pectinoidea</taxon>
        <taxon>Pectinidae</taxon>
        <taxon>Mizuhopecten</taxon>
    </lineage>
</organism>
<dbReference type="InterPro" id="IPR016161">
    <property type="entry name" value="Ald_DH/histidinol_DH"/>
</dbReference>
<feature type="domain" description="Aldehyde dehydrogenase" evidence="9">
    <location>
        <begin position="5"/>
        <end position="429"/>
    </location>
</feature>
<dbReference type="InterPro" id="IPR016162">
    <property type="entry name" value="Ald_DH_N"/>
</dbReference>
<dbReference type="GO" id="GO:0006081">
    <property type="term" value="P:aldehyde metabolic process"/>
    <property type="evidence" value="ECO:0007669"/>
    <property type="project" value="InterPro"/>
</dbReference>
<dbReference type="FunFam" id="3.40.309.10:FF:000003">
    <property type="entry name" value="Aldehyde dehydrogenase"/>
    <property type="match status" value="1"/>
</dbReference>
<dbReference type="PROSITE" id="PS00687">
    <property type="entry name" value="ALDEHYDE_DEHYDR_GLU"/>
    <property type="match status" value="1"/>
</dbReference>
<dbReference type="InterPro" id="IPR012394">
    <property type="entry name" value="Aldehyde_DH_NAD(P)"/>
</dbReference>
<keyword evidence="8" id="KW-0812">Transmembrane</keyword>
<evidence type="ECO:0000313" key="11">
    <source>
        <dbReference type="Proteomes" id="UP000242188"/>
    </source>
</evidence>
<evidence type="ECO:0000256" key="6">
    <source>
        <dbReference type="PROSITE-ProRule" id="PRU10007"/>
    </source>
</evidence>
<dbReference type="PIRSF" id="PIRSF036492">
    <property type="entry name" value="ALDH"/>
    <property type="match status" value="1"/>
</dbReference>
<gene>
    <name evidence="10" type="ORF">KP79_PYT18435</name>
</gene>
<keyword evidence="3" id="KW-0520">NAD</keyword>
<feature type="transmembrane region" description="Helical" evidence="8">
    <location>
        <begin position="471"/>
        <end position="490"/>
    </location>
</feature>
<keyword evidence="8" id="KW-0472">Membrane</keyword>
<dbReference type="InterPro" id="IPR016163">
    <property type="entry name" value="Ald_DH_C"/>
</dbReference>
<evidence type="ECO:0000259" key="9">
    <source>
        <dbReference type="Pfam" id="PF00171"/>
    </source>
</evidence>
<comment type="caution">
    <text evidence="10">The sequence shown here is derived from an EMBL/GenBank/DDBJ whole genome shotgun (WGS) entry which is preliminary data.</text>
</comment>
<dbReference type="GO" id="GO:0005737">
    <property type="term" value="C:cytoplasm"/>
    <property type="evidence" value="ECO:0007669"/>
    <property type="project" value="TreeGrafter"/>
</dbReference>
<dbReference type="EMBL" id="NEDP02076730">
    <property type="protein sequence ID" value="OWF35380.1"/>
    <property type="molecule type" value="Genomic_DNA"/>
</dbReference>
<dbReference type="Proteomes" id="UP000242188">
    <property type="component" value="Unassembled WGS sequence"/>
</dbReference>
<evidence type="ECO:0000256" key="1">
    <source>
        <dbReference type="ARBA" id="ARBA00009986"/>
    </source>
</evidence>
<reference evidence="10 11" key="1">
    <citation type="journal article" date="2017" name="Nat. Ecol. Evol.">
        <title>Scallop genome provides insights into evolution of bilaterian karyotype and development.</title>
        <authorList>
            <person name="Wang S."/>
            <person name="Zhang J."/>
            <person name="Jiao W."/>
            <person name="Li J."/>
            <person name="Xun X."/>
            <person name="Sun Y."/>
            <person name="Guo X."/>
            <person name="Huan P."/>
            <person name="Dong B."/>
            <person name="Zhang L."/>
            <person name="Hu X."/>
            <person name="Sun X."/>
            <person name="Wang J."/>
            <person name="Zhao C."/>
            <person name="Wang Y."/>
            <person name="Wang D."/>
            <person name="Huang X."/>
            <person name="Wang R."/>
            <person name="Lv J."/>
            <person name="Li Y."/>
            <person name="Zhang Z."/>
            <person name="Liu B."/>
            <person name="Lu W."/>
            <person name="Hui Y."/>
            <person name="Liang J."/>
            <person name="Zhou Z."/>
            <person name="Hou R."/>
            <person name="Li X."/>
            <person name="Liu Y."/>
            <person name="Li H."/>
            <person name="Ning X."/>
            <person name="Lin Y."/>
            <person name="Zhao L."/>
            <person name="Xing Q."/>
            <person name="Dou J."/>
            <person name="Li Y."/>
            <person name="Mao J."/>
            <person name="Guo H."/>
            <person name="Dou H."/>
            <person name="Li T."/>
            <person name="Mu C."/>
            <person name="Jiang W."/>
            <person name="Fu Q."/>
            <person name="Fu X."/>
            <person name="Miao Y."/>
            <person name="Liu J."/>
            <person name="Yu Q."/>
            <person name="Li R."/>
            <person name="Liao H."/>
            <person name="Li X."/>
            <person name="Kong Y."/>
            <person name="Jiang Z."/>
            <person name="Chourrout D."/>
            <person name="Li R."/>
            <person name="Bao Z."/>
        </authorList>
    </citation>
    <scope>NUCLEOTIDE SEQUENCE [LARGE SCALE GENOMIC DNA]</scope>
    <source>
        <strain evidence="10 11">PY_sf001</strain>
    </source>
</reference>
<sequence>MASYSEIITSMRTVFHTGKTKTYQWRKQQLNSLVRFLDENKDKLSEALNKDLKKPKMESIVFEIDYCKNDLVETLNNLDEWMKPEKVKKGLMNMMDKAYIKREPFGVALIIGAWNYPIQITLLPLVGALAAGNCAIVKPSEVAPATAAVLGDLLPKYMDNECIKVINGGVTETTALLAERFDYIFYTGSTTVGRIVMQAATKYLTPVCLELGGKSPVFVDRNCDLGAVANRILWGKTCNSGQICIAPDYVMCQKDVQDELVTKLKESIAMFYPDGVEKSADYSRIVNERHFQRLKKLVDGSKNIAIRGPSDEKDNLMGPTVVTDVTPDDITMQDEIFGPILPIMPVKDARAAVDYINSREKPLAMYVFSNDKDTVANFADNTSSGSLCVNDVLMQAGLSTLPFGGVGNSGTGNYHGKFTFETFSHRRSVLQKELKMESVNSLRYPPFTDKKLNIITWVSAKKLRKSGLMTIFPYFIFGTIIAVVIKAVGLEKILSSFK</sequence>
<proteinExistence type="inferred from homology"/>
<evidence type="ECO:0000256" key="3">
    <source>
        <dbReference type="ARBA" id="ARBA00023027"/>
    </source>
</evidence>
<keyword evidence="8" id="KW-1133">Transmembrane helix</keyword>